<dbReference type="PANTHER" id="PTHR23508:SF10">
    <property type="entry name" value="CARBOXYLIC ACID TRANSPORTER PROTEIN HOMOLOG"/>
    <property type="match status" value="1"/>
</dbReference>
<feature type="transmembrane region" description="Helical" evidence="5">
    <location>
        <begin position="118"/>
        <end position="138"/>
    </location>
</feature>
<dbReference type="InterPro" id="IPR036259">
    <property type="entry name" value="MFS_trans_sf"/>
</dbReference>
<dbReference type="PANTHER" id="PTHR23508">
    <property type="entry name" value="CARBOXYLIC ACID TRANSPORTER PROTEIN HOMOLOG"/>
    <property type="match status" value="1"/>
</dbReference>
<dbReference type="Gene3D" id="1.20.1250.20">
    <property type="entry name" value="MFS general substrate transporter like domains"/>
    <property type="match status" value="1"/>
</dbReference>
<accession>A0A1M6PZK7</accession>
<dbReference type="Proteomes" id="UP000189935">
    <property type="component" value="Chromosome I"/>
</dbReference>
<evidence type="ECO:0000259" key="6">
    <source>
        <dbReference type="PROSITE" id="PS50850"/>
    </source>
</evidence>
<evidence type="ECO:0000256" key="3">
    <source>
        <dbReference type="ARBA" id="ARBA00022989"/>
    </source>
</evidence>
<feature type="domain" description="Major facilitator superfamily (MFS) profile" evidence="6">
    <location>
        <begin position="28"/>
        <end position="440"/>
    </location>
</feature>
<feature type="transmembrane region" description="Helical" evidence="5">
    <location>
        <begin position="350"/>
        <end position="373"/>
    </location>
</feature>
<feature type="transmembrane region" description="Helical" evidence="5">
    <location>
        <begin position="260"/>
        <end position="279"/>
    </location>
</feature>
<feature type="transmembrane region" description="Helical" evidence="5">
    <location>
        <begin position="326"/>
        <end position="344"/>
    </location>
</feature>
<reference evidence="7 8" key="1">
    <citation type="submission" date="2016-11" db="EMBL/GenBank/DDBJ databases">
        <authorList>
            <person name="Jaros S."/>
            <person name="Januszkiewicz K."/>
            <person name="Wedrychowicz H."/>
        </authorList>
    </citation>
    <scope>NUCLEOTIDE SEQUENCE [LARGE SCALE GENOMIC DNA]</scope>
    <source>
        <strain evidence="7 8">GAS499</strain>
    </source>
</reference>
<feature type="transmembrane region" description="Helical" evidence="5">
    <location>
        <begin position="63"/>
        <end position="82"/>
    </location>
</feature>
<dbReference type="AlphaFoldDB" id="A0A1M6PZK7"/>
<keyword evidence="3 5" id="KW-1133">Transmembrane helix</keyword>
<dbReference type="RefSeq" id="WP_079538405.1">
    <property type="nucleotide sequence ID" value="NZ_LT670844.1"/>
</dbReference>
<feature type="transmembrane region" description="Helical" evidence="5">
    <location>
        <begin position="385"/>
        <end position="409"/>
    </location>
</feature>
<evidence type="ECO:0000256" key="4">
    <source>
        <dbReference type="ARBA" id="ARBA00023136"/>
    </source>
</evidence>
<feature type="transmembrane region" description="Helical" evidence="5">
    <location>
        <begin position="415"/>
        <end position="436"/>
    </location>
</feature>
<dbReference type="GO" id="GO:0005886">
    <property type="term" value="C:plasma membrane"/>
    <property type="evidence" value="ECO:0007669"/>
    <property type="project" value="TreeGrafter"/>
</dbReference>
<organism evidence="7 8">
    <name type="scientific">Bradyrhizobium lablabi</name>
    <dbReference type="NCBI Taxonomy" id="722472"/>
    <lineage>
        <taxon>Bacteria</taxon>
        <taxon>Pseudomonadati</taxon>
        <taxon>Pseudomonadota</taxon>
        <taxon>Alphaproteobacteria</taxon>
        <taxon>Hyphomicrobiales</taxon>
        <taxon>Nitrobacteraceae</taxon>
        <taxon>Bradyrhizobium</taxon>
    </lineage>
</organism>
<protein>
    <submittedName>
        <fullName evidence="7">MFS transporter, AAHS family, 4-hydroxybenzoate transporter</fullName>
    </submittedName>
</protein>
<feature type="transmembrane region" description="Helical" evidence="5">
    <location>
        <begin position="299"/>
        <end position="319"/>
    </location>
</feature>
<comment type="subcellular location">
    <subcellularLocation>
        <location evidence="1">Membrane</location>
        <topology evidence="1">Multi-pass membrane protein</topology>
    </subcellularLocation>
</comment>
<feature type="transmembrane region" description="Helical" evidence="5">
    <location>
        <begin position="94"/>
        <end position="112"/>
    </location>
</feature>
<feature type="transmembrane region" description="Helical" evidence="5">
    <location>
        <begin position="181"/>
        <end position="202"/>
    </location>
</feature>
<dbReference type="EMBL" id="LT670844">
    <property type="protein sequence ID" value="SHK13379.1"/>
    <property type="molecule type" value="Genomic_DNA"/>
</dbReference>
<dbReference type="GO" id="GO:0046943">
    <property type="term" value="F:carboxylic acid transmembrane transporter activity"/>
    <property type="evidence" value="ECO:0007669"/>
    <property type="project" value="TreeGrafter"/>
</dbReference>
<dbReference type="CDD" id="cd17365">
    <property type="entry name" value="MFS_PcaK_like"/>
    <property type="match status" value="1"/>
</dbReference>
<dbReference type="OrthoDB" id="9784658at2"/>
<evidence type="ECO:0000256" key="1">
    <source>
        <dbReference type="ARBA" id="ARBA00004141"/>
    </source>
</evidence>
<name>A0A1M6PZK7_9BRAD</name>
<proteinExistence type="predicted"/>
<dbReference type="SUPFAM" id="SSF103473">
    <property type="entry name" value="MFS general substrate transporter"/>
    <property type="match status" value="1"/>
</dbReference>
<evidence type="ECO:0000313" key="8">
    <source>
        <dbReference type="Proteomes" id="UP000189935"/>
    </source>
</evidence>
<dbReference type="InterPro" id="IPR011701">
    <property type="entry name" value="MFS"/>
</dbReference>
<dbReference type="InterPro" id="IPR020846">
    <property type="entry name" value="MFS_dom"/>
</dbReference>
<sequence>MAISQDGGPIDVADFIDNQPVGGFQIGLLATCAAVLILDGFDTTAIGFVAPRLAREWSLTKGALGPVFSAGLFGLMIGALVFGPLADRIGRKRIIILSTLAFGLGALATAFARDVNTLLAIRFLTGLGLGGAMPNTIAMTSEFSPRRRRATMVMIMFCGFSLGAALGGLLAAALIEPFGWRAVFVVGGLAPLLLVPILAFWLPESVRFLALTGRANERVAELLRLVSPKVAFAPATTFVVHEPGLAGMPVLHLFKDGRTLVTLLLWVVFFMSLLDLYFLTNWLPTVLNDLGASESGAAVIGSMLQVGGVVGALALGSVIDRFSFRALALVYFIAVFSIGAIGQLGHSVVFVTMAIFVTGFCTVGGQIAANALAAGFYPTAVRATGVGWALGIGRAGSIVGPLVGGWLLTMKWSPAAVFMAAASAALCAALAAFFLSRLAGMGGSSRETADAPAAFEAPLRPSTTVGA</sequence>
<dbReference type="Pfam" id="PF07690">
    <property type="entry name" value="MFS_1"/>
    <property type="match status" value="1"/>
</dbReference>
<keyword evidence="2 5" id="KW-0812">Transmembrane</keyword>
<keyword evidence="4 5" id="KW-0472">Membrane</keyword>
<evidence type="ECO:0000256" key="5">
    <source>
        <dbReference type="SAM" id="Phobius"/>
    </source>
</evidence>
<dbReference type="PROSITE" id="PS50850">
    <property type="entry name" value="MFS"/>
    <property type="match status" value="1"/>
</dbReference>
<gene>
    <name evidence="7" type="ORF">SAMN05444159_2509</name>
</gene>
<evidence type="ECO:0000313" key="7">
    <source>
        <dbReference type="EMBL" id="SHK13379.1"/>
    </source>
</evidence>
<evidence type="ECO:0000256" key="2">
    <source>
        <dbReference type="ARBA" id="ARBA00022692"/>
    </source>
</evidence>
<feature type="transmembrane region" description="Helical" evidence="5">
    <location>
        <begin position="150"/>
        <end position="175"/>
    </location>
</feature>